<evidence type="ECO:0000256" key="13">
    <source>
        <dbReference type="ARBA" id="ARBA00023136"/>
    </source>
</evidence>
<accession>A0A328UBE4</accession>
<dbReference type="PANTHER" id="PTHR43185:SF1">
    <property type="entry name" value="FE(2+) TRANSPORTER FEOB"/>
    <property type="match status" value="1"/>
</dbReference>
<dbReference type="SUPFAM" id="SSF52540">
    <property type="entry name" value="P-loop containing nucleoside triphosphate hydrolases"/>
    <property type="match status" value="1"/>
</dbReference>
<keyword evidence="9 17" id="KW-1133">Transmembrane helix</keyword>
<evidence type="ECO:0000256" key="2">
    <source>
        <dbReference type="ARBA" id="ARBA00004429"/>
    </source>
</evidence>
<dbReference type="NCBIfam" id="TIGR00437">
    <property type="entry name" value="feoB"/>
    <property type="match status" value="1"/>
</dbReference>
<keyword evidence="10 17" id="KW-0408">Iron</keyword>
<keyword evidence="12 15" id="KW-0342">GTP-binding</keyword>
<dbReference type="GO" id="GO:0005886">
    <property type="term" value="C:plasma membrane"/>
    <property type="evidence" value="ECO:0007669"/>
    <property type="project" value="UniProtKB-SubCell"/>
</dbReference>
<evidence type="ECO:0000256" key="10">
    <source>
        <dbReference type="ARBA" id="ARBA00023004"/>
    </source>
</evidence>
<evidence type="ECO:0000256" key="1">
    <source>
        <dbReference type="ARBA" id="ARBA00003926"/>
    </source>
</evidence>
<dbReference type="InterPro" id="IPR030389">
    <property type="entry name" value="G_FEOB_dom"/>
</dbReference>
<keyword evidence="16" id="KW-0460">Magnesium</keyword>
<feature type="binding site" evidence="15">
    <location>
        <begin position="32"/>
        <end position="36"/>
    </location>
    <ligand>
        <name>GTP</name>
        <dbReference type="ChEBI" id="CHEBI:37565"/>
        <label>1</label>
    </ligand>
</feature>
<dbReference type="AlphaFoldDB" id="A0A328UBE4"/>
<dbReference type="FunFam" id="3.40.50.300:FF:000426">
    <property type="entry name" value="Ferrous iron transport protein B"/>
    <property type="match status" value="1"/>
</dbReference>
<dbReference type="PROSITE" id="PS51711">
    <property type="entry name" value="G_FEOB"/>
    <property type="match status" value="1"/>
</dbReference>
<evidence type="ECO:0000256" key="3">
    <source>
        <dbReference type="ARBA" id="ARBA00022448"/>
    </source>
</evidence>
<comment type="similarity">
    <text evidence="17">Belongs to the TRAFAC class TrmE-Era-EngA-EngB-Septin-like GTPase superfamily. FeoB GTPase (TC 9.A.8) family.</text>
</comment>
<keyword evidence="20" id="KW-1185">Reference proteome</keyword>
<feature type="binding site" evidence="15">
    <location>
        <begin position="7"/>
        <end position="14"/>
    </location>
    <ligand>
        <name>GTP</name>
        <dbReference type="ChEBI" id="CHEBI:37565"/>
        <label>1</label>
    </ligand>
</feature>
<reference evidence="19 20" key="1">
    <citation type="submission" date="2018-06" db="EMBL/GenBank/DDBJ databases">
        <title>Noncontiguous genome sequence of Ruminococcaceae bacterium ASD2818.</title>
        <authorList>
            <person name="Chaplin A.V."/>
            <person name="Sokolova S.R."/>
            <person name="Kochetkova T.O."/>
            <person name="Goltsov A.Y."/>
            <person name="Trofimov D.Y."/>
            <person name="Efimov B.A."/>
        </authorList>
    </citation>
    <scope>NUCLEOTIDE SEQUENCE [LARGE SCALE GENOMIC DNA]</scope>
    <source>
        <strain evidence="19 20">ASD2818</strain>
    </source>
</reference>
<dbReference type="GO" id="GO:0015093">
    <property type="term" value="F:ferrous iron transmembrane transporter activity"/>
    <property type="evidence" value="ECO:0007669"/>
    <property type="project" value="UniProtKB-UniRule"/>
</dbReference>
<evidence type="ECO:0000256" key="9">
    <source>
        <dbReference type="ARBA" id="ARBA00022989"/>
    </source>
</evidence>
<dbReference type="Pfam" id="PF07664">
    <property type="entry name" value="FeoB_C"/>
    <property type="match status" value="1"/>
</dbReference>
<keyword evidence="13 17" id="KW-0472">Membrane</keyword>
<protein>
    <recommendedName>
        <fullName evidence="14 17">Ferrous iron transport protein B</fullName>
    </recommendedName>
</protein>
<keyword evidence="8 15" id="KW-0547">Nucleotide-binding</keyword>
<evidence type="ECO:0000313" key="20">
    <source>
        <dbReference type="Proteomes" id="UP000249377"/>
    </source>
</evidence>
<feature type="transmembrane region" description="Helical" evidence="17">
    <location>
        <begin position="490"/>
        <end position="514"/>
    </location>
</feature>
<dbReference type="Gene3D" id="3.40.50.300">
    <property type="entry name" value="P-loop containing nucleotide triphosphate hydrolases"/>
    <property type="match status" value="1"/>
</dbReference>
<comment type="caution">
    <text evidence="19">The sequence shown here is derived from an EMBL/GenBank/DDBJ whole genome shotgun (WGS) entry which is preliminary data.</text>
</comment>
<gene>
    <name evidence="19" type="primary">feoB</name>
    <name evidence="19" type="ORF">DPQ25_12635</name>
</gene>
<feature type="binding site" evidence="15">
    <location>
        <begin position="53"/>
        <end position="56"/>
    </location>
    <ligand>
        <name>GTP</name>
        <dbReference type="ChEBI" id="CHEBI:37565"/>
        <label>1</label>
    </ligand>
</feature>
<feature type="transmembrane region" description="Helical" evidence="17">
    <location>
        <begin position="280"/>
        <end position="304"/>
    </location>
</feature>
<comment type="function">
    <text evidence="1 17">Probable transporter of a GTP-driven Fe(2+) uptake system.</text>
</comment>
<evidence type="ECO:0000256" key="6">
    <source>
        <dbReference type="ARBA" id="ARBA00022519"/>
    </source>
</evidence>
<feature type="transmembrane region" description="Helical" evidence="17">
    <location>
        <begin position="324"/>
        <end position="347"/>
    </location>
</feature>
<dbReference type="PANTHER" id="PTHR43185">
    <property type="entry name" value="FERROUS IRON TRANSPORT PROTEIN B"/>
    <property type="match status" value="1"/>
</dbReference>
<feature type="transmembrane region" description="Helical" evidence="17">
    <location>
        <begin position="390"/>
        <end position="410"/>
    </location>
</feature>
<feature type="binding site" evidence="16">
    <location>
        <position position="22"/>
    </location>
    <ligand>
        <name>Mg(2+)</name>
        <dbReference type="ChEBI" id="CHEBI:18420"/>
        <label>1</label>
    </ligand>
</feature>
<dbReference type="InterPro" id="IPR050860">
    <property type="entry name" value="FeoB_GTPase"/>
</dbReference>
<keyword evidence="5 17" id="KW-0410">Iron transport</keyword>
<dbReference type="InterPro" id="IPR011642">
    <property type="entry name" value="Gate_dom"/>
</dbReference>
<feature type="binding site" evidence="16">
    <location>
        <position position="18"/>
    </location>
    <ligand>
        <name>Mg(2+)</name>
        <dbReference type="ChEBI" id="CHEBI:18420"/>
        <label>2</label>
    </ligand>
</feature>
<feature type="binding site" evidence="16">
    <location>
        <position position="21"/>
    </location>
    <ligand>
        <name>Mg(2+)</name>
        <dbReference type="ChEBI" id="CHEBI:18420"/>
        <label>2</label>
    </ligand>
</feature>
<feature type="transmembrane region" description="Helical" evidence="17">
    <location>
        <begin position="448"/>
        <end position="470"/>
    </location>
</feature>
<evidence type="ECO:0000256" key="5">
    <source>
        <dbReference type="ARBA" id="ARBA00022496"/>
    </source>
</evidence>
<dbReference type="RefSeq" id="WP_112333532.1">
    <property type="nucleotide sequence ID" value="NZ_QLYR01000011.1"/>
</dbReference>
<feature type="binding site" evidence="15">
    <location>
        <begin position="113"/>
        <end position="116"/>
    </location>
    <ligand>
        <name>GTP</name>
        <dbReference type="ChEBI" id="CHEBI:37565"/>
        <label>1</label>
    </ligand>
</feature>
<dbReference type="InterPro" id="IPR027417">
    <property type="entry name" value="P-loop_NTPase"/>
</dbReference>
<evidence type="ECO:0000256" key="4">
    <source>
        <dbReference type="ARBA" id="ARBA00022475"/>
    </source>
</evidence>
<name>A0A328UBE4_9FIRM</name>
<dbReference type="GO" id="GO:0005525">
    <property type="term" value="F:GTP binding"/>
    <property type="evidence" value="ECO:0007669"/>
    <property type="project" value="UniProtKB-KW"/>
</dbReference>
<dbReference type="NCBIfam" id="TIGR00231">
    <property type="entry name" value="small_GTP"/>
    <property type="match status" value="1"/>
</dbReference>
<evidence type="ECO:0000256" key="11">
    <source>
        <dbReference type="ARBA" id="ARBA00023065"/>
    </source>
</evidence>
<evidence type="ECO:0000256" key="12">
    <source>
        <dbReference type="ARBA" id="ARBA00023134"/>
    </source>
</evidence>
<evidence type="ECO:0000256" key="7">
    <source>
        <dbReference type="ARBA" id="ARBA00022692"/>
    </source>
</evidence>
<proteinExistence type="inferred from homology"/>
<sequence length="602" mass="65222">MRIALAGNPNCGKTTVFNRLTGSSQTVGNWPGVTVERKTGWCALGKIRAEIVDLPGVYSLAPYSPEERIAGAYLKSGQADFILNIVDAANPVRNLYLTSQLLQLGVPVIVVLNRMDAAEHKGYAYRTERLSQALGVPVVAVTAAKGVGFEELRRVCGQGAAAGLQPLAPRLDKDPGLDPEAAEADSRYRWAERVVAQACRRAPAKGCETTLKLDRVLTHRFWGIPLFFAILFLIFYLTFGPLGSLLESAQLLPALCQNADALLTGLGVSQWVRSLLVDGVLSGVGSVASFLPRILLLFALLSLLEDSGYMARVAFLMDAPMRRLGLSGRAFVPLLMGFGCTVPAVLGTRILEKEKDRRLTALILPFFSCSAKMPVYTLFATAFFPNAAAAVILGLYLFGVIMALLSALLFKNTVLSGEPEPFIMELPDYTVPGLRNLWLHVWQRLKDFLIKAGTMLLLASITLWLLQSLTPALAPAADASQSILAALGHWLAPVFSLCGFGSWQAAVALSAGLLAKENVVGALAILYPAGIAGAFTPAAAISFLIFVLLYPPCAGAMSVMRREMGKRRWMLLTVFYQLAAAWYCSAMFYQCASLISRYFFHQ</sequence>
<dbReference type="CDD" id="cd01879">
    <property type="entry name" value="FeoB"/>
    <property type="match status" value="1"/>
</dbReference>
<evidence type="ECO:0000256" key="8">
    <source>
        <dbReference type="ARBA" id="ARBA00022741"/>
    </source>
</evidence>
<organism evidence="19 20">
    <name type="scientific">Hydrogeniiclostridium mannosilyticum</name>
    <dbReference type="NCBI Taxonomy" id="2764322"/>
    <lineage>
        <taxon>Bacteria</taxon>
        <taxon>Bacillati</taxon>
        <taxon>Bacillota</taxon>
        <taxon>Clostridia</taxon>
        <taxon>Eubacteriales</taxon>
        <taxon>Acutalibacteraceae</taxon>
        <taxon>Hydrogeniiclostridium</taxon>
    </lineage>
</organism>
<dbReference type="Proteomes" id="UP000249377">
    <property type="component" value="Unassembled WGS sequence"/>
</dbReference>
<feature type="transmembrane region" description="Helical" evidence="17">
    <location>
        <begin position="359"/>
        <end position="384"/>
    </location>
</feature>
<feature type="domain" description="FeoB-type G" evidence="18">
    <location>
        <begin position="1"/>
        <end position="162"/>
    </location>
</feature>
<dbReference type="InterPro" id="IPR011640">
    <property type="entry name" value="Fe2_transport_prot_B_C"/>
</dbReference>
<keyword evidence="7 17" id="KW-0812">Transmembrane</keyword>
<evidence type="ECO:0000256" key="17">
    <source>
        <dbReference type="RuleBase" id="RU362098"/>
    </source>
</evidence>
<evidence type="ECO:0000256" key="16">
    <source>
        <dbReference type="PIRSR" id="PIRSR603373-2"/>
    </source>
</evidence>
<dbReference type="Pfam" id="PF02421">
    <property type="entry name" value="FeoB_N"/>
    <property type="match status" value="1"/>
</dbReference>
<dbReference type="InterPro" id="IPR003373">
    <property type="entry name" value="Fe2_transport_prot-B"/>
</dbReference>
<dbReference type="InterPro" id="IPR005225">
    <property type="entry name" value="Small_GTP-bd"/>
</dbReference>
<feature type="transmembrane region" description="Helical" evidence="17">
    <location>
        <begin position="221"/>
        <end position="239"/>
    </location>
</feature>
<keyword evidence="3 17" id="KW-0813">Transport</keyword>
<dbReference type="GO" id="GO:0046872">
    <property type="term" value="F:metal ion binding"/>
    <property type="evidence" value="ECO:0007669"/>
    <property type="project" value="UniProtKB-KW"/>
</dbReference>
<feature type="transmembrane region" description="Helical" evidence="17">
    <location>
        <begin position="569"/>
        <end position="589"/>
    </location>
</feature>
<keyword evidence="11" id="KW-0406">Ion transport</keyword>
<comment type="subcellular location">
    <subcellularLocation>
        <location evidence="2">Cell inner membrane</location>
        <topology evidence="2">Multi-pass membrane protein</topology>
    </subcellularLocation>
    <subcellularLocation>
        <location evidence="17">Cell membrane</location>
        <topology evidence="17">Multi-pass membrane protein</topology>
    </subcellularLocation>
</comment>
<keyword evidence="16" id="KW-0479">Metal-binding</keyword>
<keyword evidence="4" id="KW-1003">Cell membrane</keyword>
<evidence type="ECO:0000256" key="15">
    <source>
        <dbReference type="PIRSR" id="PIRSR603373-1"/>
    </source>
</evidence>
<evidence type="ECO:0000259" key="18">
    <source>
        <dbReference type="PROSITE" id="PS51711"/>
    </source>
</evidence>
<feature type="transmembrane region" description="Helical" evidence="17">
    <location>
        <begin position="526"/>
        <end position="549"/>
    </location>
</feature>
<dbReference type="Pfam" id="PF07670">
    <property type="entry name" value="Gate"/>
    <property type="match status" value="2"/>
</dbReference>
<dbReference type="EMBL" id="QLYR01000011">
    <property type="protein sequence ID" value="RAQ22621.1"/>
    <property type="molecule type" value="Genomic_DNA"/>
</dbReference>
<evidence type="ECO:0000313" key="19">
    <source>
        <dbReference type="EMBL" id="RAQ22621.1"/>
    </source>
</evidence>
<keyword evidence="6" id="KW-0997">Cell inner membrane</keyword>
<evidence type="ECO:0000256" key="14">
    <source>
        <dbReference type="NCBIfam" id="TIGR00437"/>
    </source>
</evidence>